<dbReference type="AlphaFoldDB" id="A8A9B4"/>
<dbReference type="STRING" id="453591.Igni_0333"/>
<dbReference type="KEGG" id="iho:Igni_0333"/>
<proteinExistence type="predicted"/>
<accession>A8A9B4</accession>
<dbReference type="EMBL" id="CP000816">
    <property type="protein sequence ID" value="ABU81516.1"/>
    <property type="molecule type" value="Genomic_DNA"/>
</dbReference>
<organism evidence="1 2">
    <name type="scientific">Ignicoccus hospitalis (strain KIN4/I / DSM 18386 / JCM 14125)</name>
    <dbReference type="NCBI Taxonomy" id="453591"/>
    <lineage>
        <taxon>Archaea</taxon>
        <taxon>Thermoproteota</taxon>
        <taxon>Thermoprotei</taxon>
        <taxon>Desulfurococcales</taxon>
        <taxon>Desulfurococcaceae</taxon>
        <taxon>Ignicoccus</taxon>
    </lineage>
</organism>
<keyword evidence="2" id="KW-1185">Reference proteome</keyword>
<dbReference type="Proteomes" id="UP000000262">
    <property type="component" value="Chromosome"/>
</dbReference>
<dbReference type="GeneID" id="5562644"/>
<dbReference type="HOGENOM" id="CLU_2115451_0_0_2"/>
<dbReference type="RefSeq" id="WP_011998368.1">
    <property type="nucleotide sequence ID" value="NC_009776.1"/>
</dbReference>
<sequence length="114" mass="13266">MEEAFLLVVALSGFYRDAKLVNPMKFKALRTLVKYSKLVRSKCNKIFMKVQTQHIISTGFYRVVLKSFVYKANTEMIRKELEDSEVTVSIVMRRLAPEEAEEVKNVLESACKRR</sequence>
<gene>
    <name evidence="1" type="ordered locus">Igni_0333</name>
</gene>
<evidence type="ECO:0000313" key="2">
    <source>
        <dbReference type="Proteomes" id="UP000000262"/>
    </source>
</evidence>
<reference evidence="1 2" key="1">
    <citation type="journal article" date="2008" name="Genome Biol.">
        <title>A genomic analysis of the archaeal system Ignicoccus hospitalis-Nanoarchaeum equitans.</title>
        <authorList>
            <person name="Podar M."/>
            <person name="Anderson I."/>
            <person name="Makarova K.S."/>
            <person name="Elkins J.G."/>
            <person name="Ivanova N."/>
            <person name="Wall M.A."/>
            <person name="Lykidis A."/>
            <person name="Mavromatis K."/>
            <person name="Sun H."/>
            <person name="Hudson M.E."/>
            <person name="Chen W."/>
            <person name="Deciu C."/>
            <person name="Hutchison D."/>
            <person name="Eads J.R."/>
            <person name="Anderson A."/>
            <person name="Fernandes F."/>
            <person name="Szeto E."/>
            <person name="Lapidus A."/>
            <person name="Kyrpides N.C."/>
            <person name="Saier M.H.Jr."/>
            <person name="Richardson P.M."/>
            <person name="Rachel R."/>
            <person name="Huber H."/>
            <person name="Eisen J.A."/>
            <person name="Koonin E.V."/>
            <person name="Keller M."/>
            <person name="Stetter K.O."/>
        </authorList>
    </citation>
    <scope>NUCLEOTIDE SEQUENCE [LARGE SCALE GENOMIC DNA]</scope>
    <source>
        <strain evidence="2">KIN4/I / DSM 18386 / JCM 14125</strain>
    </source>
</reference>
<protein>
    <submittedName>
        <fullName evidence="1">Uncharacterized protein</fullName>
    </submittedName>
</protein>
<evidence type="ECO:0000313" key="1">
    <source>
        <dbReference type="EMBL" id="ABU81516.1"/>
    </source>
</evidence>
<name>A8A9B4_IGNH4</name>